<name>A8HXG0_AZOC5</name>
<dbReference type="HOGENOM" id="CLU_000445_59_0_5"/>
<dbReference type="InterPro" id="IPR052158">
    <property type="entry name" value="INH-QAR"/>
</dbReference>
<organism evidence="5 6">
    <name type="scientific">Azorhizobium caulinodans (strain ATCC 43989 / DSM 5975 / JCM 20966 / LMG 6465 / NBRC 14845 / NCIMB 13405 / ORS 571)</name>
    <dbReference type="NCBI Taxonomy" id="438753"/>
    <lineage>
        <taxon>Bacteria</taxon>
        <taxon>Pseudomonadati</taxon>
        <taxon>Pseudomonadota</taxon>
        <taxon>Alphaproteobacteria</taxon>
        <taxon>Hyphomicrobiales</taxon>
        <taxon>Xanthobacteraceae</taxon>
        <taxon>Azorhizobium</taxon>
    </lineage>
</organism>
<dbReference type="PANTHER" id="PTHR43130:SF3">
    <property type="entry name" value="HTH-TYPE TRANSCRIPTIONAL REGULATOR RV1931C"/>
    <property type="match status" value="1"/>
</dbReference>
<dbReference type="PRINTS" id="PR00032">
    <property type="entry name" value="HTHARAC"/>
</dbReference>
<feature type="domain" description="HTH araC/xylS-type" evidence="4">
    <location>
        <begin position="237"/>
        <end position="334"/>
    </location>
</feature>
<evidence type="ECO:0000313" key="5">
    <source>
        <dbReference type="EMBL" id="BAF87495.1"/>
    </source>
</evidence>
<keyword evidence="2" id="KW-0238">DNA-binding</keyword>
<reference evidence="5 6" key="4">
    <citation type="journal article" date="2009" name="Appl. Environ. Microbiol.">
        <title>Comparative genome-wide transcriptional profiling of Azorhizobium caulinodans ORS571 grown under free-living and symbiotic conditions.</title>
        <authorList>
            <person name="Tsukada S."/>
            <person name="Aono T."/>
            <person name="Akiba N."/>
            <person name="Lee KB."/>
            <person name="Liu CT."/>
            <person name="Toyazaki H."/>
            <person name="Oyaizu H."/>
        </authorList>
    </citation>
    <scope>NUCLEOTIDE SEQUENCE [LARGE SCALE GENOMIC DNA]</scope>
    <source>
        <strain evidence="6">ATCC 43989 / DSM 5975 / JCM 20966 / LMG 6465 / NBRC 14845 / NCIMB 13405 / ORS 571</strain>
    </source>
</reference>
<dbReference type="GO" id="GO:0043565">
    <property type="term" value="F:sequence-specific DNA binding"/>
    <property type="evidence" value="ECO:0007669"/>
    <property type="project" value="InterPro"/>
</dbReference>
<evidence type="ECO:0000256" key="1">
    <source>
        <dbReference type="ARBA" id="ARBA00023015"/>
    </source>
</evidence>
<dbReference type="InterPro" id="IPR018062">
    <property type="entry name" value="HTH_AraC-typ_CS"/>
</dbReference>
<dbReference type="Gene3D" id="3.40.50.880">
    <property type="match status" value="1"/>
</dbReference>
<dbReference type="SUPFAM" id="SSF52317">
    <property type="entry name" value="Class I glutamine amidotransferase-like"/>
    <property type="match status" value="1"/>
</dbReference>
<dbReference type="SUPFAM" id="SSF46689">
    <property type="entry name" value="Homeodomain-like"/>
    <property type="match status" value="1"/>
</dbReference>
<dbReference type="InterPro" id="IPR018060">
    <property type="entry name" value="HTH_AraC"/>
</dbReference>
<keyword evidence="6" id="KW-1185">Reference proteome</keyword>
<evidence type="ECO:0000313" key="6">
    <source>
        <dbReference type="Proteomes" id="UP000000270"/>
    </source>
</evidence>
<dbReference type="STRING" id="438753.AZC_1497"/>
<dbReference type="Proteomes" id="UP000000270">
    <property type="component" value="Chromosome"/>
</dbReference>
<sequence length="334" mass="36285">MPKSDALLTKSDVAHERTIVTPSGSRTFGFLLLPDFALLTYASAIEPLRAANALSGQDLYRWRHISVDGQPVKASNGVAIAVDERVGETLALDALVAVAGGNPARFRHKATFTFLRRLAHRGVMLAGISGGPYALARAGVLAGHRCTLHWEHIPAFTEEFPDLDVKRTLYEIDRDRVTCAGGIATLDMMADLIARDHGPGLANAVSEWFLRTQARPASGAQRMAPRERFGIGNAKVLSVLAEMEARLEEPATRQELAALAGISLRQLERLFADHLGETLGAHYLRVRLDRARSLLKQTALPVAEVAMACGFVSTSHFSRAYKARFGASPKGERV</sequence>
<accession>A8HXG0</accession>
<dbReference type="Pfam" id="PF01965">
    <property type="entry name" value="DJ-1_PfpI"/>
    <property type="match status" value="1"/>
</dbReference>
<dbReference type="AlphaFoldDB" id="A8HXG0"/>
<reference evidence="5 6" key="5">
    <citation type="journal article" date="2010" name="Appl. Environ. Microbiol.">
        <title>phrR-like gene praR of Azorhizobium caulinodans ORS571 is essential for symbiosis with Sesbania rostrata and is involved in expression of reb genes.</title>
        <authorList>
            <person name="Akiba N."/>
            <person name="Aono T."/>
            <person name="Toyazaki H."/>
            <person name="Sato S."/>
            <person name="Oyaizu H."/>
        </authorList>
    </citation>
    <scope>NUCLEOTIDE SEQUENCE [LARGE SCALE GENOMIC DNA]</scope>
    <source>
        <strain evidence="6">ATCC 43989 / DSM 5975 / JCM 20966 / LMG 6465 / NBRC 14845 / NCIMB 13405 / ORS 571</strain>
    </source>
</reference>
<dbReference type="InterPro" id="IPR009057">
    <property type="entry name" value="Homeodomain-like_sf"/>
</dbReference>
<dbReference type="EMBL" id="AP009384">
    <property type="protein sequence ID" value="BAF87495.1"/>
    <property type="molecule type" value="Genomic_DNA"/>
</dbReference>
<protein>
    <submittedName>
        <fullName evidence="5">Regulatory protein</fullName>
    </submittedName>
</protein>
<keyword evidence="3" id="KW-0804">Transcription</keyword>
<reference evidence="5 6" key="6">
    <citation type="journal article" date="2011" name="Appl. Environ. Microbiol.">
        <title>Involvement of the azorhizobial chromosome partition gene (parA) in the onset of bacteroid differentiation during Sesbania rostrata stem nodule development.</title>
        <authorList>
            <person name="Liu CT."/>
            <person name="Lee KB."/>
            <person name="Wang YS."/>
            <person name="Peng MH."/>
            <person name="Lee KT."/>
            <person name="Suzuki S."/>
            <person name="Suzuki T."/>
            <person name="Oyaizu H."/>
        </authorList>
    </citation>
    <scope>NUCLEOTIDE SEQUENCE [LARGE SCALE GENOMIC DNA]</scope>
    <source>
        <strain evidence="6">ATCC 43989 / DSM 5975 / JCM 20966 / LMG 6465 / NBRC 14845 / NCIMB 13405 / ORS 571</strain>
    </source>
</reference>
<dbReference type="SMART" id="SM00342">
    <property type="entry name" value="HTH_ARAC"/>
    <property type="match status" value="1"/>
</dbReference>
<reference evidence="6" key="2">
    <citation type="submission" date="2007-04" db="EMBL/GenBank/DDBJ databases">
        <title>Complete genome sequence of the nitrogen-fixing bacterium Azorhizobium caulinodans ORS571.</title>
        <authorList>
            <person name="Lee K.B."/>
            <person name="Backer P.D."/>
            <person name="Aono T."/>
            <person name="Liu C.T."/>
            <person name="Suzuki S."/>
            <person name="Suzuki T."/>
            <person name="Kaneko T."/>
            <person name="Yamada M."/>
            <person name="Tabata S."/>
            <person name="Kupfer D.M."/>
            <person name="Najar F.Z."/>
            <person name="Wiley G.B."/>
            <person name="Roe B."/>
            <person name="Binnewies T."/>
            <person name="Ussery D."/>
            <person name="Vereecke D."/>
            <person name="Gevers D."/>
            <person name="Holsters M."/>
            <person name="Oyaizu H."/>
        </authorList>
    </citation>
    <scope>NUCLEOTIDE SEQUENCE [LARGE SCALE GENOMIC DNA]</scope>
    <source>
        <strain evidence="6">ATCC 43989 / DSM 5975 / JCM 20966 / LMG 6465 / NBRC 14845 / NCIMB 13405 / ORS 571</strain>
    </source>
</reference>
<evidence type="ECO:0000259" key="4">
    <source>
        <dbReference type="PROSITE" id="PS01124"/>
    </source>
</evidence>
<dbReference type="InterPro" id="IPR002818">
    <property type="entry name" value="DJ-1/PfpI"/>
</dbReference>
<dbReference type="GO" id="GO:0003700">
    <property type="term" value="F:DNA-binding transcription factor activity"/>
    <property type="evidence" value="ECO:0007669"/>
    <property type="project" value="InterPro"/>
</dbReference>
<reference evidence="5 6" key="1">
    <citation type="journal article" date="2007" name="Appl. Environ. Microbiol.">
        <title>Rhizobial factors required for stem nodule maturation and maintenance in Sesbania rostrata-Azorhizobium caulinodans ORS571 symbiosis.</title>
        <authorList>
            <person name="Suzuki S."/>
            <person name="Aono T."/>
            <person name="Lee KB."/>
            <person name="Suzuki T."/>
            <person name="Liu CT."/>
            <person name="Miwa H."/>
            <person name="Wakao S."/>
            <person name="Iki T."/>
            <person name="Oyaizu H."/>
        </authorList>
    </citation>
    <scope>NUCLEOTIDE SEQUENCE [LARGE SCALE GENOMIC DNA]</scope>
    <source>
        <strain evidence="6">ATCC 43989 / DSM 5975 / JCM 20966 / LMG 6465 / NBRC 14845 / NCIMB 13405 / ORS 571</strain>
    </source>
</reference>
<dbReference type="Pfam" id="PF12833">
    <property type="entry name" value="HTH_18"/>
    <property type="match status" value="1"/>
</dbReference>
<dbReference type="PANTHER" id="PTHR43130">
    <property type="entry name" value="ARAC-FAMILY TRANSCRIPTIONAL REGULATOR"/>
    <property type="match status" value="1"/>
</dbReference>
<dbReference type="Gene3D" id="1.10.10.60">
    <property type="entry name" value="Homeodomain-like"/>
    <property type="match status" value="1"/>
</dbReference>
<reference evidence="5 6" key="3">
    <citation type="journal article" date="2008" name="BMC Genomics">
        <title>The genome of the versatile nitrogen fixer Azorhizobium caulinodans ORS571.</title>
        <authorList>
            <person name="Lee KB."/>
            <person name="Backer P.D."/>
            <person name="Aono T."/>
            <person name="Liu CT."/>
            <person name="Suzuki S."/>
            <person name="Suzuki T."/>
            <person name="Kaneko T."/>
            <person name="Yamada M."/>
            <person name="Tabata S."/>
            <person name="Kupfer D.M."/>
            <person name="Najar F.Z."/>
            <person name="Wiley G.B."/>
            <person name="Roe B."/>
            <person name="Binnewies T.T."/>
            <person name="Ussery D.W."/>
            <person name="D'Haeze W."/>
            <person name="Herder J.D."/>
            <person name="Gevers D."/>
            <person name="Vereecke D."/>
            <person name="Holsters M."/>
            <person name="Oyaizu H."/>
        </authorList>
    </citation>
    <scope>NUCLEOTIDE SEQUENCE [LARGE SCALE GENOMIC DNA]</scope>
    <source>
        <strain evidence="6">ATCC 43989 / DSM 5975 / JCM 20966 / LMG 6465 / NBRC 14845 / NCIMB 13405 / ORS 571</strain>
    </source>
</reference>
<dbReference type="eggNOG" id="COG4977">
    <property type="taxonomic scope" value="Bacteria"/>
</dbReference>
<dbReference type="PROSITE" id="PS01124">
    <property type="entry name" value="HTH_ARAC_FAMILY_2"/>
    <property type="match status" value="1"/>
</dbReference>
<dbReference type="PROSITE" id="PS00041">
    <property type="entry name" value="HTH_ARAC_FAMILY_1"/>
    <property type="match status" value="1"/>
</dbReference>
<evidence type="ECO:0000256" key="3">
    <source>
        <dbReference type="ARBA" id="ARBA00023163"/>
    </source>
</evidence>
<dbReference type="CDD" id="cd03136">
    <property type="entry name" value="GATase1_AraC_ArgR_like"/>
    <property type="match status" value="1"/>
</dbReference>
<evidence type="ECO:0000256" key="2">
    <source>
        <dbReference type="ARBA" id="ARBA00023125"/>
    </source>
</evidence>
<gene>
    <name evidence="5" type="primary">araC</name>
    <name evidence="5" type="ordered locus">AZC_1497</name>
</gene>
<proteinExistence type="predicted"/>
<keyword evidence="1" id="KW-0805">Transcription regulation</keyword>
<dbReference type="InterPro" id="IPR020449">
    <property type="entry name" value="Tscrpt_reg_AraC-type_HTH"/>
</dbReference>
<dbReference type="KEGG" id="azc:AZC_1497"/>
<dbReference type="InterPro" id="IPR029062">
    <property type="entry name" value="Class_I_gatase-like"/>
</dbReference>